<dbReference type="Proteomes" id="UP000472267">
    <property type="component" value="Chromosome 10"/>
</dbReference>
<dbReference type="GO" id="GO:0002376">
    <property type="term" value="P:immune system process"/>
    <property type="evidence" value="ECO:0007669"/>
    <property type="project" value="UniProtKB-KW"/>
</dbReference>
<sequence length="331" mass="36541">MLSFILHLNLLLGACKCALLMLIMSFTCDLEAVGGTLLYVNLGDNVTLPCYYSSTANYLCWYRQVAGEQPRLIFSFYKHAPDAPTFYNSFTEKQFTLYAGDGFYHLNISDVQYSDSAMYYCGETNIKITKLNKGTFLALRGNSFKNICTLLMDERGASVTLKCTVLPGNGDAEHSVYWFKKDSAEPHLGLLYVHSHSGHCVQPSGSTAKSCVYSLSKSGVKPSDSGMYYCAVASCGEIMFGKGTNLDVQGLPRPHASGHCSSAPVRGPEPRPVWRPFPKAEEKISSSFHGVYTKIQQKQRLIRPSQSFPVFYSSVLLSLLCEAEPQFPALG</sequence>
<dbReference type="InterPro" id="IPR013106">
    <property type="entry name" value="Ig_V-set"/>
</dbReference>
<dbReference type="InParanoid" id="A0A672GFQ7"/>
<dbReference type="InterPro" id="IPR013783">
    <property type="entry name" value="Ig-like_fold"/>
</dbReference>
<name>A0A672GFQ7_SALFA</name>
<feature type="chain" id="PRO_5025492987" description="Ig-like domain-containing protein" evidence="8">
    <location>
        <begin position="18"/>
        <end position="331"/>
    </location>
</feature>
<dbReference type="Gene3D" id="2.60.40.10">
    <property type="entry name" value="Immunoglobulins"/>
    <property type="match status" value="2"/>
</dbReference>
<keyword evidence="7" id="KW-0325">Glycoprotein</keyword>
<dbReference type="InterPro" id="IPR036179">
    <property type="entry name" value="Ig-like_dom_sf"/>
</dbReference>
<dbReference type="PANTHER" id="PTHR19433">
    <property type="entry name" value="T-CELL RECEPTOR ALPHA CHAIN V REGION-RELATED"/>
    <property type="match status" value="1"/>
</dbReference>
<evidence type="ECO:0000256" key="2">
    <source>
        <dbReference type="ARBA" id="ARBA00022475"/>
    </source>
</evidence>
<keyword evidence="4" id="KW-0391">Immunity</keyword>
<dbReference type="GO" id="GO:0005886">
    <property type="term" value="C:plasma membrane"/>
    <property type="evidence" value="ECO:0007669"/>
    <property type="project" value="UniProtKB-SubCell"/>
</dbReference>
<comment type="subcellular location">
    <subcellularLocation>
        <location evidence="1">Cell membrane</location>
    </subcellularLocation>
</comment>
<evidence type="ECO:0000256" key="1">
    <source>
        <dbReference type="ARBA" id="ARBA00004236"/>
    </source>
</evidence>
<evidence type="ECO:0000256" key="7">
    <source>
        <dbReference type="ARBA" id="ARBA00023180"/>
    </source>
</evidence>
<protein>
    <recommendedName>
        <fullName evidence="9">Ig-like domain-containing protein</fullName>
    </recommendedName>
</protein>
<proteinExistence type="predicted"/>
<evidence type="ECO:0000256" key="3">
    <source>
        <dbReference type="ARBA" id="ARBA00022729"/>
    </source>
</evidence>
<keyword evidence="6" id="KW-1015">Disulfide bond</keyword>
<evidence type="ECO:0000256" key="8">
    <source>
        <dbReference type="SAM" id="SignalP"/>
    </source>
</evidence>
<evidence type="ECO:0000256" key="6">
    <source>
        <dbReference type="ARBA" id="ARBA00023157"/>
    </source>
</evidence>
<reference evidence="10" key="1">
    <citation type="submission" date="2019-06" db="EMBL/GenBank/DDBJ databases">
        <authorList>
            <consortium name="Wellcome Sanger Institute Data Sharing"/>
        </authorList>
    </citation>
    <scope>NUCLEOTIDE SEQUENCE [LARGE SCALE GENOMIC DNA]</scope>
</reference>
<dbReference type="SMART" id="SM00406">
    <property type="entry name" value="IGv"/>
    <property type="match status" value="2"/>
</dbReference>
<dbReference type="InterPro" id="IPR003599">
    <property type="entry name" value="Ig_sub"/>
</dbReference>
<reference evidence="10" key="3">
    <citation type="submission" date="2025-09" db="UniProtKB">
        <authorList>
            <consortium name="Ensembl"/>
        </authorList>
    </citation>
    <scope>IDENTIFICATION</scope>
</reference>
<dbReference type="Ensembl" id="ENSSFAT00005016457.1">
    <property type="protein sequence ID" value="ENSSFAP00005015815.1"/>
    <property type="gene ID" value="ENSSFAG00005008427.1"/>
</dbReference>
<evidence type="ECO:0000259" key="9">
    <source>
        <dbReference type="PROSITE" id="PS50835"/>
    </source>
</evidence>
<dbReference type="SUPFAM" id="SSF48726">
    <property type="entry name" value="Immunoglobulin"/>
    <property type="match status" value="2"/>
</dbReference>
<dbReference type="CDD" id="cd00099">
    <property type="entry name" value="IgV"/>
    <property type="match status" value="2"/>
</dbReference>
<reference evidence="10" key="2">
    <citation type="submission" date="2025-08" db="UniProtKB">
        <authorList>
            <consortium name="Ensembl"/>
        </authorList>
    </citation>
    <scope>IDENTIFICATION</scope>
</reference>
<feature type="signal peptide" evidence="8">
    <location>
        <begin position="1"/>
        <end position="17"/>
    </location>
</feature>
<organism evidence="10 11">
    <name type="scientific">Salarias fasciatus</name>
    <name type="common">Jewelled blenny</name>
    <name type="synonym">Blennius fasciatus</name>
    <dbReference type="NCBI Taxonomy" id="181472"/>
    <lineage>
        <taxon>Eukaryota</taxon>
        <taxon>Metazoa</taxon>
        <taxon>Chordata</taxon>
        <taxon>Craniata</taxon>
        <taxon>Vertebrata</taxon>
        <taxon>Euteleostomi</taxon>
        <taxon>Actinopterygii</taxon>
        <taxon>Neopterygii</taxon>
        <taxon>Teleostei</taxon>
        <taxon>Neoteleostei</taxon>
        <taxon>Acanthomorphata</taxon>
        <taxon>Ovalentaria</taxon>
        <taxon>Blenniimorphae</taxon>
        <taxon>Blenniiformes</taxon>
        <taxon>Blennioidei</taxon>
        <taxon>Blenniidae</taxon>
        <taxon>Salariinae</taxon>
        <taxon>Salarias</taxon>
    </lineage>
</organism>
<dbReference type="GO" id="GO:0009617">
    <property type="term" value="P:response to bacterium"/>
    <property type="evidence" value="ECO:0007669"/>
    <property type="project" value="TreeGrafter"/>
</dbReference>
<feature type="domain" description="Ig-like" evidence="9">
    <location>
        <begin position="156"/>
        <end position="232"/>
    </location>
</feature>
<evidence type="ECO:0000313" key="11">
    <source>
        <dbReference type="Proteomes" id="UP000472267"/>
    </source>
</evidence>
<evidence type="ECO:0000313" key="10">
    <source>
        <dbReference type="Ensembl" id="ENSSFAP00005015815.1"/>
    </source>
</evidence>
<dbReference type="OMA" id="RAKYLSW"/>
<keyword evidence="2" id="KW-1003">Cell membrane</keyword>
<evidence type="ECO:0000256" key="4">
    <source>
        <dbReference type="ARBA" id="ARBA00022859"/>
    </source>
</evidence>
<dbReference type="SMART" id="SM00409">
    <property type="entry name" value="IG"/>
    <property type="match status" value="2"/>
</dbReference>
<accession>A0A672GFQ7</accession>
<gene>
    <name evidence="10" type="primary">LOC115395551</name>
</gene>
<dbReference type="PANTHER" id="PTHR19433:SF127">
    <property type="entry name" value="NITR9"/>
    <property type="match status" value="1"/>
</dbReference>
<dbReference type="AlphaFoldDB" id="A0A672GFQ7"/>
<keyword evidence="5" id="KW-0472">Membrane</keyword>
<keyword evidence="11" id="KW-1185">Reference proteome</keyword>
<dbReference type="InterPro" id="IPR052051">
    <property type="entry name" value="TCR_complex_component"/>
</dbReference>
<feature type="domain" description="Ig-like" evidence="9">
    <location>
        <begin position="43"/>
        <end position="121"/>
    </location>
</feature>
<dbReference type="Pfam" id="PF07686">
    <property type="entry name" value="V-set"/>
    <property type="match status" value="2"/>
</dbReference>
<dbReference type="PROSITE" id="PS50835">
    <property type="entry name" value="IG_LIKE"/>
    <property type="match status" value="2"/>
</dbReference>
<dbReference type="InterPro" id="IPR007110">
    <property type="entry name" value="Ig-like_dom"/>
</dbReference>
<evidence type="ECO:0000256" key="5">
    <source>
        <dbReference type="ARBA" id="ARBA00023136"/>
    </source>
</evidence>
<keyword evidence="3 8" id="KW-0732">Signal</keyword>